<dbReference type="Proteomes" id="UP000182204">
    <property type="component" value="Chromosome"/>
</dbReference>
<dbReference type="AlphaFoldDB" id="A0A1L3NJX7"/>
<dbReference type="SUPFAM" id="SSF55729">
    <property type="entry name" value="Acyl-CoA N-acyltransferases (Nat)"/>
    <property type="match status" value="1"/>
</dbReference>
<dbReference type="PROSITE" id="PS51186">
    <property type="entry name" value="GNAT"/>
    <property type="match status" value="1"/>
</dbReference>
<dbReference type="CDD" id="cd04301">
    <property type="entry name" value="NAT_SF"/>
    <property type="match status" value="1"/>
</dbReference>
<dbReference type="Pfam" id="PF13673">
    <property type="entry name" value="Acetyltransf_10"/>
    <property type="match status" value="1"/>
</dbReference>
<feature type="domain" description="N-acetyltransferase" evidence="1">
    <location>
        <begin position="6"/>
        <end position="148"/>
    </location>
</feature>
<reference evidence="2 3" key="1">
    <citation type="submission" date="2015-11" db="EMBL/GenBank/DDBJ databases">
        <authorList>
            <person name="Hill K.K."/>
            <person name="Shirey T.B."/>
            <person name="Raphael B."/>
            <person name="Daligault H.E."/>
            <person name="Davenport K.W."/>
            <person name="Bruce D.C."/>
            <person name="Foley B.T."/>
            <person name="Johnson S.L."/>
        </authorList>
    </citation>
    <scope>NUCLEOTIDE SEQUENCE [LARGE SCALE GENOMIC DNA]</scope>
    <source>
        <strain evidence="2 3">CDC_1632</strain>
    </source>
</reference>
<dbReference type="Gene3D" id="3.40.630.30">
    <property type="match status" value="1"/>
</dbReference>
<evidence type="ECO:0000259" key="1">
    <source>
        <dbReference type="PROSITE" id="PS51186"/>
    </source>
</evidence>
<proteinExistence type="predicted"/>
<dbReference type="GO" id="GO:0016747">
    <property type="term" value="F:acyltransferase activity, transferring groups other than amino-acyl groups"/>
    <property type="evidence" value="ECO:0007669"/>
    <property type="project" value="InterPro"/>
</dbReference>
<organism evidence="2 3">
    <name type="scientific">Clostridium sporogenes</name>
    <dbReference type="NCBI Taxonomy" id="1509"/>
    <lineage>
        <taxon>Bacteria</taxon>
        <taxon>Bacillati</taxon>
        <taxon>Bacillota</taxon>
        <taxon>Clostridia</taxon>
        <taxon>Eubacteriales</taxon>
        <taxon>Clostridiaceae</taxon>
        <taxon>Clostridium</taxon>
    </lineage>
</organism>
<protein>
    <submittedName>
        <fullName evidence="2">Acetyltransferase family protein</fullName>
    </submittedName>
</protein>
<name>A0A1L3NJX7_CLOSG</name>
<accession>A0A1L3NJX7</accession>
<keyword evidence="2" id="KW-0808">Transferase</keyword>
<dbReference type="RefSeq" id="WP_072584731.1">
    <property type="nucleotide sequence ID" value="NZ_CP013243.1"/>
</dbReference>
<evidence type="ECO:0000313" key="2">
    <source>
        <dbReference type="EMBL" id="APH16425.1"/>
    </source>
</evidence>
<gene>
    <name evidence="2" type="ORF">NPD5_828</name>
</gene>
<dbReference type="InterPro" id="IPR000182">
    <property type="entry name" value="GNAT_dom"/>
</dbReference>
<dbReference type="InterPro" id="IPR016181">
    <property type="entry name" value="Acyl_CoA_acyltransferase"/>
</dbReference>
<evidence type="ECO:0000313" key="3">
    <source>
        <dbReference type="Proteomes" id="UP000182204"/>
    </source>
</evidence>
<dbReference type="EMBL" id="CP013243">
    <property type="protein sequence ID" value="APH16425.1"/>
    <property type="molecule type" value="Genomic_DNA"/>
</dbReference>
<sequence>MSFKIKKFNELSVEEIYEILKIRNEVFIVEQECPYEDCDGKDKNAYHLFYMEEGKVISYLRILQKGLSYDEISIGRVLVNKDYRGKGLARKSILQAIDFIQNNLKENSIRISAQHYLIDFYKSFGFKPVSEVYLEDNIPHIEMLYKKDISI</sequence>